<keyword evidence="1" id="KW-0472">Membrane</keyword>
<feature type="transmembrane region" description="Helical" evidence="1">
    <location>
        <begin position="36"/>
        <end position="54"/>
    </location>
</feature>
<sequence>MELQRRRRSLGLALLVMAFGVVALLCAWGARASLGAVIFVAGGVLALGLGAVLARDELRPFRFAIGPDGVTLRDGTLVAWAGIERVVLDEPAPPATSGPHLVLEPGERVVLKLDEVKQSREQIVEALQRYGGSRLDDRIARRGEGPGFEVVLRGYERGRIDRLLRQAADALLGDDPSARAEARAALERPDLLVVARGYDPAQVEAHLRKLAARL</sequence>
<comment type="caution">
    <text evidence="2">The sequence shown here is derived from an EMBL/GenBank/DDBJ whole genome shotgun (WGS) entry which is preliminary data.</text>
</comment>
<evidence type="ECO:0000313" key="2">
    <source>
        <dbReference type="EMBL" id="GAA2376818.1"/>
    </source>
</evidence>
<keyword evidence="3" id="KW-1185">Reference proteome</keyword>
<protein>
    <recommendedName>
        <fullName evidence="4">DivIVA domain-containing protein</fullName>
    </recommendedName>
</protein>
<keyword evidence="1" id="KW-1133">Transmembrane helix</keyword>
<dbReference type="EMBL" id="BAAARV010000081">
    <property type="protein sequence ID" value="GAA2376818.1"/>
    <property type="molecule type" value="Genomic_DNA"/>
</dbReference>
<evidence type="ECO:0008006" key="4">
    <source>
        <dbReference type="Google" id="ProtNLM"/>
    </source>
</evidence>
<gene>
    <name evidence="2" type="ORF">GCM10010170_081190</name>
</gene>
<reference evidence="2 3" key="1">
    <citation type="journal article" date="2019" name="Int. J. Syst. Evol. Microbiol.">
        <title>The Global Catalogue of Microorganisms (GCM) 10K type strain sequencing project: providing services to taxonomists for standard genome sequencing and annotation.</title>
        <authorList>
            <consortium name="The Broad Institute Genomics Platform"/>
            <consortium name="The Broad Institute Genome Sequencing Center for Infectious Disease"/>
            <person name="Wu L."/>
            <person name="Ma J."/>
        </authorList>
    </citation>
    <scope>NUCLEOTIDE SEQUENCE [LARGE SCALE GENOMIC DNA]</scope>
    <source>
        <strain evidence="2 3">JCM 3272</strain>
    </source>
</reference>
<dbReference type="Proteomes" id="UP001501444">
    <property type="component" value="Unassembled WGS sequence"/>
</dbReference>
<keyword evidence="1" id="KW-0812">Transmembrane</keyword>
<feature type="transmembrane region" description="Helical" evidence="1">
    <location>
        <begin position="12"/>
        <end position="30"/>
    </location>
</feature>
<evidence type="ECO:0000313" key="3">
    <source>
        <dbReference type="Proteomes" id="UP001501444"/>
    </source>
</evidence>
<accession>A0ABN3HDE8</accession>
<dbReference type="RefSeq" id="WP_344617974.1">
    <property type="nucleotide sequence ID" value="NZ_BAAARV010000081.1"/>
</dbReference>
<evidence type="ECO:0000256" key="1">
    <source>
        <dbReference type="SAM" id="Phobius"/>
    </source>
</evidence>
<proteinExistence type="predicted"/>
<name>A0ABN3HDE8_9ACTN</name>
<organism evidence="2 3">
    <name type="scientific">Dactylosporangium salmoneum</name>
    <dbReference type="NCBI Taxonomy" id="53361"/>
    <lineage>
        <taxon>Bacteria</taxon>
        <taxon>Bacillati</taxon>
        <taxon>Actinomycetota</taxon>
        <taxon>Actinomycetes</taxon>
        <taxon>Micromonosporales</taxon>
        <taxon>Micromonosporaceae</taxon>
        <taxon>Dactylosporangium</taxon>
    </lineage>
</organism>